<keyword evidence="2" id="KW-0812">Transmembrane</keyword>
<comment type="caution">
    <text evidence="3">The sequence shown here is derived from an EMBL/GenBank/DDBJ whole genome shotgun (WGS) entry which is preliminary data.</text>
</comment>
<keyword evidence="2" id="KW-1133">Transmembrane helix</keyword>
<gene>
    <name evidence="3" type="ORF">ONE63_005877</name>
</gene>
<feature type="compositionally biased region" description="Basic and acidic residues" evidence="1">
    <location>
        <begin position="136"/>
        <end position="147"/>
    </location>
</feature>
<proteinExistence type="predicted"/>
<protein>
    <submittedName>
        <fullName evidence="3">Uncharacterized protein</fullName>
    </submittedName>
</protein>
<organism evidence="3 4">
    <name type="scientific">Megalurothrips usitatus</name>
    <name type="common">bean blossom thrips</name>
    <dbReference type="NCBI Taxonomy" id="439358"/>
    <lineage>
        <taxon>Eukaryota</taxon>
        <taxon>Metazoa</taxon>
        <taxon>Ecdysozoa</taxon>
        <taxon>Arthropoda</taxon>
        <taxon>Hexapoda</taxon>
        <taxon>Insecta</taxon>
        <taxon>Pterygota</taxon>
        <taxon>Neoptera</taxon>
        <taxon>Paraneoptera</taxon>
        <taxon>Thysanoptera</taxon>
        <taxon>Terebrantia</taxon>
        <taxon>Thripoidea</taxon>
        <taxon>Thripidae</taxon>
        <taxon>Megalurothrips</taxon>
    </lineage>
</organism>
<feature type="compositionally biased region" description="Pro residues" evidence="1">
    <location>
        <begin position="7"/>
        <end position="19"/>
    </location>
</feature>
<keyword evidence="2" id="KW-0472">Membrane</keyword>
<evidence type="ECO:0000256" key="2">
    <source>
        <dbReference type="SAM" id="Phobius"/>
    </source>
</evidence>
<dbReference type="EMBL" id="JAPTSV010000002">
    <property type="protein sequence ID" value="KAJ1531047.1"/>
    <property type="molecule type" value="Genomic_DNA"/>
</dbReference>
<reference evidence="3" key="1">
    <citation type="submission" date="2022-12" db="EMBL/GenBank/DDBJ databases">
        <title>Chromosome-level genome assembly of the bean flower thrips Megalurothrips usitatus.</title>
        <authorList>
            <person name="Ma L."/>
            <person name="Liu Q."/>
            <person name="Li H."/>
            <person name="Cai W."/>
        </authorList>
    </citation>
    <scope>NUCLEOTIDE SEQUENCE</scope>
    <source>
        <strain evidence="3">Cailab_2022a</strain>
    </source>
</reference>
<evidence type="ECO:0000256" key="1">
    <source>
        <dbReference type="SAM" id="MobiDB-lite"/>
    </source>
</evidence>
<feature type="region of interest" description="Disordered" evidence="1">
    <location>
        <begin position="112"/>
        <end position="153"/>
    </location>
</feature>
<feature type="transmembrane region" description="Helical" evidence="2">
    <location>
        <begin position="32"/>
        <end position="58"/>
    </location>
</feature>
<dbReference type="Proteomes" id="UP001075354">
    <property type="component" value="Chromosome 2"/>
</dbReference>
<evidence type="ECO:0000313" key="3">
    <source>
        <dbReference type="EMBL" id="KAJ1531047.1"/>
    </source>
</evidence>
<evidence type="ECO:0000313" key="4">
    <source>
        <dbReference type="Proteomes" id="UP001075354"/>
    </source>
</evidence>
<sequence length="153" mass="15217">MAGPGLSPGPGPGPGPRPPTQTQAGKAGTGKALYSTAVACLGFVCFAIGATAVGLPLWGYFDNDGEYLQDLPGAESPVPAGRADREAPAAVEPALCRSRLTATPCAVLTATETGAPPPPPPGGSLSITSLSLSHGEPLHQRTSERFEGGGGVM</sequence>
<feature type="compositionally biased region" description="Low complexity" evidence="1">
    <location>
        <begin position="123"/>
        <end position="135"/>
    </location>
</feature>
<feature type="region of interest" description="Disordered" evidence="1">
    <location>
        <begin position="1"/>
        <end position="27"/>
    </location>
</feature>
<accession>A0AAV7XZF5</accession>
<name>A0AAV7XZF5_9NEOP</name>
<dbReference type="AlphaFoldDB" id="A0AAV7XZF5"/>
<keyword evidence="4" id="KW-1185">Reference proteome</keyword>